<evidence type="ECO:0000256" key="2">
    <source>
        <dbReference type="ARBA" id="ARBA00023125"/>
    </source>
</evidence>
<keyword evidence="2" id="KW-0238">DNA-binding</keyword>
<evidence type="ECO:0000259" key="4">
    <source>
        <dbReference type="PROSITE" id="PS50043"/>
    </source>
</evidence>
<evidence type="ECO:0000256" key="1">
    <source>
        <dbReference type="ARBA" id="ARBA00023015"/>
    </source>
</evidence>
<dbReference type="Proteomes" id="UP001187346">
    <property type="component" value="Unassembled WGS sequence"/>
</dbReference>
<dbReference type="EMBL" id="JAWMAJ010000034">
    <property type="protein sequence ID" value="MDV7216877.1"/>
    <property type="molecule type" value="Genomic_DNA"/>
</dbReference>
<protein>
    <submittedName>
        <fullName evidence="5">Helix-turn-helix transcriptional regulator</fullName>
    </submittedName>
</protein>
<accession>A0ABU4F8F4</accession>
<dbReference type="PROSITE" id="PS00622">
    <property type="entry name" value="HTH_LUXR_1"/>
    <property type="match status" value="1"/>
</dbReference>
<dbReference type="CDD" id="cd06170">
    <property type="entry name" value="LuxR_C_like"/>
    <property type="match status" value="1"/>
</dbReference>
<organism evidence="5 6">
    <name type="scientific">Streptomyces prunicolor</name>
    <dbReference type="NCBI Taxonomy" id="67348"/>
    <lineage>
        <taxon>Bacteria</taxon>
        <taxon>Bacillati</taxon>
        <taxon>Actinomycetota</taxon>
        <taxon>Actinomycetes</taxon>
        <taxon>Kitasatosporales</taxon>
        <taxon>Streptomycetaceae</taxon>
        <taxon>Streptomyces</taxon>
    </lineage>
</organism>
<evidence type="ECO:0000256" key="3">
    <source>
        <dbReference type="ARBA" id="ARBA00023163"/>
    </source>
</evidence>
<keyword evidence="6" id="KW-1185">Reference proteome</keyword>
<dbReference type="InterPro" id="IPR000792">
    <property type="entry name" value="Tscrpt_reg_LuxR_C"/>
</dbReference>
<dbReference type="InterPro" id="IPR016032">
    <property type="entry name" value="Sig_transdc_resp-reg_C-effctor"/>
</dbReference>
<dbReference type="InterPro" id="IPR036388">
    <property type="entry name" value="WH-like_DNA-bd_sf"/>
</dbReference>
<dbReference type="Gene3D" id="1.10.10.10">
    <property type="entry name" value="Winged helix-like DNA-binding domain superfamily/Winged helix DNA-binding domain"/>
    <property type="match status" value="1"/>
</dbReference>
<evidence type="ECO:0000313" key="6">
    <source>
        <dbReference type="Proteomes" id="UP001187346"/>
    </source>
</evidence>
<comment type="caution">
    <text evidence="5">The sequence shown here is derived from an EMBL/GenBank/DDBJ whole genome shotgun (WGS) entry which is preliminary data.</text>
</comment>
<dbReference type="PROSITE" id="PS50043">
    <property type="entry name" value="HTH_LUXR_2"/>
    <property type="match status" value="1"/>
</dbReference>
<proteinExistence type="predicted"/>
<dbReference type="SUPFAM" id="SSF46894">
    <property type="entry name" value="C-terminal effector domain of the bipartite response regulators"/>
    <property type="match status" value="1"/>
</dbReference>
<keyword evidence="1" id="KW-0805">Transcription regulation</keyword>
<gene>
    <name evidence="5" type="ORF">R5A26_13075</name>
</gene>
<dbReference type="SMART" id="SM00421">
    <property type="entry name" value="HTH_LUXR"/>
    <property type="match status" value="1"/>
</dbReference>
<dbReference type="PANTHER" id="PTHR44688:SF16">
    <property type="entry name" value="DNA-BINDING TRANSCRIPTIONAL ACTIVATOR DEVR_DOSR"/>
    <property type="match status" value="1"/>
</dbReference>
<dbReference type="PANTHER" id="PTHR44688">
    <property type="entry name" value="DNA-BINDING TRANSCRIPTIONAL ACTIVATOR DEVR_DOSR"/>
    <property type="match status" value="1"/>
</dbReference>
<feature type="domain" description="HTH luxR-type" evidence="4">
    <location>
        <begin position="117"/>
        <end position="182"/>
    </location>
</feature>
<dbReference type="RefSeq" id="WP_317771339.1">
    <property type="nucleotide sequence ID" value="NZ_JAWMAJ010000034.1"/>
</dbReference>
<name>A0ABU4F8F4_9ACTN</name>
<reference evidence="5 6" key="1">
    <citation type="submission" date="2023-10" db="EMBL/GenBank/DDBJ databases">
        <title>Characterization of rhizosphere-enriched actinobacteria from wheat plants lab-grown on chernevaya soil.</title>
        <authorList>
            <person name="Tikhonova E.N."/>
            <person name="Konopkin A."/>
            <person name="Kravchenko I.K."/>
        </authorList>
    </citation>
    <scope>NUCLEOTIDE SEQUENCE [LARGE SCALE GENOMIC DNA]</scope>
    <source>
        <strain evidence="5 6">RR29</strain>
    </source>
</reference>
<dbReference type="PRINTS" id="PR00038">
    <property type="entry name" value="HTHLUXR"/>
</dbReference>
<keyword evidence="3" id="KW-0804">Transcription</keyword>
<dbReference type="Pfam" id="PF00196">
    <property type="entry name" value="GerE"/>
    <property type="match status" value="1"/>
</dbReference>
<sequence length="188" mass="20524">MTTLNGSAHSREQADKHITAMLGGPVADDTLRLLWTASQGDSALAYTLVRGGLELGELARHGELWRWGEAPDSVAVRWTELVESRATVLTDAQLEALERMVRPLAGPHEAIERARLTHADAVRLTPREHDVLGLLCEGLSAVAISRQLGLSSRTVTKHQERLYRKLGTSDRLNAVLLAQRLGIVGARS</sequence>
<evidence type="ECO:0000313" key="5">
    <source>
        <dbReference type="EMBL" id="MDV7216877.1"/>
    </source>
</evidence>